<evidence type="ECO:0000313" key="2">
    <source>
        <dbReference type="EMBL" id="CAD7674007.1"/>
    </source>
</evidence>
<sequence length="278" mass="29636">MGHQLCSGNRRLKQESIWTNPPWTSAHKVPTLLSIAMHSPGTCGEDETGAAQSTSSKRFKKVHFTLHNRVKPISDTEEAPAFGPGCDPGDPGSNPTSGSRCDDSGDSDEMQNAAPPASSCWLCVLLAPVEYLTQEIPNSEAEEETSALSQGDQDGFFIRHFLRRNVTDAEDLCLESIDGSSSGEEDSADDSMDTGDSRERGNIVPLSRSIPSTDIRAAAREEICMSEEKEELETSGTAGQSDLVPEAPDSPEVLRDGEPRDASASVCSFGGDSEAGKA</sequence>
<name>A0A811YF59_NYCPR</name>
<feature type="compositionally biased region" description="Basic and acidic residues" evidence="1">
    <location>
        <begin position="252"/>
        <end position="261"/>
    </location>
</feature>
<reference evidence="2" key="1">
    <citation type="submission" date="2020-12" db="EMBL/GenBank/DDBJ databases">
        <authorList>
            <consortium name="Molecular Ecology Group"/>
        </authorList>
    </citation>
    <scope>NUCLEOTIDE SEQUENCE</scope>
    <source>
        <strain evidence="2">TBG_1078</strain>
    </source>
</reference>
<feature type="compositionally biased region" description="Basic and acidic residues" evidence="1">
    <location>
        <begin position="217"/>
        <end position="227"/>
    </location>
</feature>
<dbReference type="Proteomes" id="UP000645828">
    <property type="component" value="Unassembled WGS sequence"/>
</dbReference>
<feature type="region of interest" description="Disordered" evidence="1">
    <location>
        <begin position="176"/>
        <end position="278"/>
    </location>
</feature>
<dbReference type="AlphaFoldDB" id="A0A811YF59"/>
<proteinExistence type="predicted"/>
<keyword evidence="3" id="KW-1185">Reference proteome</keyword>
<evidence type="ECO:0000256" key="1">
    <source>
        <dbReference type="SAM" id="MobiDB-lite"/>
    </source>
</evidence>
<feature type="compositionally biased region" description="Acidic residues" evidence="1">
    <location>
        <begin position="183"/>
        <end position="193"/>
    </location>
</feature>
<gene>
    <name evidence="2" type="ORF">NYPRO_LOCUS6802</name>
</gene>
<dbReference type="EMBL" id="CAJHUB010000672">
    <property type="protein sequence ID" value="CAD7674007.1"/>
    <property type="molecule type" value="Genomic_DNA"/>
</dbReference>
<feature type="region of interest" description="Disordered" evidence="1">
    <location>
        <begin position="70"/>
        <end position="113"/>
    </location>
</feature>
<evidence type="ECO:0000313" key="3">
    <source>
        <dbReference type="Proteomes" id="UP000645828"/>
    </source>
</evidence>
<comment type="caution">
    <text evidence="2">The sequence shown here is derived from an EMBL/GenBank/DDBJ whole genome shotgun (WGS) entry which is preliminary data.</text>
</comment>
<accession>A0A811YF59</accession>
<protein>
    <submittedName>
        <fullName evidence="2">(raccoon dog) hypothetical protein</fullName>
    </submittedName>
</protein>
<organism evidence="2 3">
    <name type="scientific">Nyctereutes procyonoides</name>
    <name type="common">Raccoon dog</name>
    <name type="synonym">Canis procyonoides</name>
    <dbReference type="NCBI Taxonomy" id="34880"/>
    <lineage>
        <taxon>Eukaryota</taxon>
        <taxon>Metazoa</taxon>
        <taxon>Chordata</taxon>
        <taxon>Craniata</taxon>
        <taxon>Vertebrata</taxon>
        <taxon>Euteleostomi</taxon>
        <taxon>Mammalia</taxon>
        <taxon>Eutheria</taxon>
        <taxon>Laurasiatheria</taxon>
        <taxon>Carnivora</taxon>
        <taxon>Caniformia</taxon>
        <taxon>Canidae</taxon>
        <taxon>Nyctereutes</taxon>
    </lineage>
</organism>